<name>A0ACC2L2K0_PERAE</name>
<protein>
    <submittedName>
        <fullName evidence="1">Uncharacterized protein</fullName>
    </submittedName>
</protein>
<gene>
    <name evidence="1" type="ORF">MRB53_020857</name>
</gene>
<proteinExistence type="predicted"/>
<evidence type="ECO:0000313" key="1">
    <source>
        <dbReference type="EMBL" id="KAJ8627550.1"/>
    </source>
</evidence>
<keyword evidence="2" id="KW-1185">Reference proteome</keyword>
<evidence type="ECO:0000313" key="2">
    <source>
        <dbReference type="Proteomes" id="UP001234297"/>
    </source>
</evidence>
<accession>A0ACC2L2K0</accession>
<organism evidence="1 2">
    <name type="scientific">Persea americana</name>
    <name type="common">Avocado</name>
    <dbReference type="NCBI Taxonomy" id="3435"/>
    <lineage>
        <taxon>Eukaryota</taxon>
        <taxon>Viridiplantae</taxon>
        <taxon>Streptophyta</taxon>
        <taxon>Embryophyta</taxon>
        <taxon>Tracheophyta</taxon>
        <taxon>Spermatophyta</taxon>
        <taxon>Magnoliopsida</taxon>
        <taxon>Magnoliidae</taxon>
        <taxon>Laurales</taxon>
        <taxon>Lauraceae</taxon>
        <taxon>Persea</taxon>
    </lineage>
</organism>
<dbReference type="Proteomes" id="UP001234297">
    <property type="component" value="Chromosome 6"/>
</dbReference>
<reference evidence="1 2" key="1">
    <citation type="journal article" date="2022" name="Hortic Res">
        <title>A haplotype resolved chromosomal level avocado genome allows analysis of novel avocado genes.</title>
        <authorList>
            <person name="Nath O."/>
            <person name="Fletcher S.J."/>
            <person name="Hayward A."/>
            <person name="Shaw L.M."/>
            <person name="Masouleh A.K."/>
            <person name="Furtado A."/>
            <person name="Henry R.J."/>
            <person name="Mitter N."/>
        </authorList>
    </citation>
    <scope>NUCLEOTIDE SEQUENCE [LARGE SCALE GENOMIC DNA]</scope>
    <source>
        <strain evidence="2">cv. Hass</strain>
    </source>
</reference>
<comment type="caution">
    <text evidence="1">The sequence shown here is derived from an EMBL/GenBank/DDBJ whole genome shotgun (WGS) entry which is preliminary data.</text>
</comment>
<dbReference type="EMBL" id="CM056814">
    <property type="protein sequence ID" value="KAJ8627550.1"/>
    <property type="molecule type" value="Genomic_DNA"/>
</dbReference>
<sequence length="236" mass="26445">MRVRGAVSTSEMAFMRHRLNFRNRLYEASPRATLTSFRNDCATAEECRLSVLRIDHLVSRPPSVVPDYRRLVDRVTRWIKVSKKIILVLLRLWPLWATVKVRVNDDSNSESSIGGPHESRLSHAIDSWCGTLDGRSFGWSIDPTCDQTSQVLKSGNLPVHSLPGRHHTLGCRPGELDVDLPGRHPAVSPVVIMAVMSTGSIETWCQAPGGFYRKSSVSGRHHGRDVDRVHCISTLF</sequence>